<proteinExistence type="predicted"/>
<organism evidence="2 3">
    <name type="scientific">Pseudomonas syringae</name>
    <dbReference type="NCBI Taxonomy" id="317"/>
    <lineage>
        <taxon>Bacteria</taxon>
        <taxon>Pseudomonadati</taxon>
        <taxon>Pseudomonadota</taxon>
        <taxon>Gammaproteobacteria</taxon>
        <taxon>Pseudomonadales</taxon>
        <taxon>Pseudomonadaceae</taxon>
        <taxon>Pseudomonas</taxon>
    </lineage>
</organism>
<name>A0A3T0JUF5_PSESX</name>
<dbReference type="Gene3D" id="1.25.40.10">
    <property type="entry name" value="Tetratricopeptide repeat domain"/>
    <property type="match status" value="2"/>
</dbReference>
<evidence type="ECO:0000313" key="2">
    <source>
        <dbReference type="EMBL" id="AZV27078.1"/>
    </source>
</evidence>
<feature type="chain" id="PRO_5019049547" description="Sel1 repeat family protein" evidence="1">
    <location>
        <begin position="22"/>
        <end position="322"/>
    </location>
</feature>
<dbReference type="InterPro" id="IPR053301">
    <property type="entry name" value="F-box_motif"/>
</dbReference>
<feature type="signal peptide" evidence="1">
    <location>
        <begin position="1"/>
        <end position="21"/>
    </location>
</feature>
<evidence type="ECO:0000256" key="1">
    <source>
        <dbReference type="SAM" id="SignalP"/>
    </source>
</evidence>
<dbReference type="EMBL" id="CP024646">
    <property type="protein sequence ID" value="AZV27078.1"/>
    <property type="molecule type" value="Genomic_DNA"/>
</dbReference>
<dbReference type="AlphaFoldDB" id="A0A3T0JUF5"/>
<dbReference type="Proteomes" id="UP000282760">
    <property type="component" value="Chromosome"/>
</dbReference>
<evidence type="ECO:0000313" key="3">
    <source>
        <dbReference type="Proteomes" id="UP000282760"/>
    </source>
</evidence>
<gene>
    <name evidence="2" type="ORF">CT157_14020</name>
</gene>
<sequence>MKFFTYLFVASLLILSETCLAKQQDQATSEGVTLYNQQRFNAAFPVLEKEALSGNVDSQYYLAEALRKRNRYMTPEAQHWYETAAANGSIYAMIQLGRKDTDLCKIMENCPASARTPAEWLSYAKELTLQNANKGDAESLFLMYEITLDYEWLEKSAKAGYALAQYWMAVGERQGRGFFFIPGKREESVRNWFRLSSEGGYPQAMNNYLAILENEGDRQAVHYWLKAAAETGEPEAMSNYGAYISHTPNRVGYPLDLVKGYAMFYLLKELEDAGGIKDYVDQKIEMIAEKMTPEQIEESKIVAKEWKATHPPLSFFPDKLGN</sequence>
<dbReference type="PANTHER" id="PTHR45088">
    <property type="entry name" value="OSJNBA0022H21.17 PROTEIN"/>
    <property type="match status" value="1"/>
</dbReference>
<accession>A0A3T0JUF5</accession>
<protein>
    <recommendedName>
        <fullName evidence="4">Sel1 repeat family protein</fullName>
    </recommendedName>
</protein>
<evidence type="ECO:0008006" key="4">
    <source>
        <dbReference type="Google" id="ProtNLM"/>
    </source>
</evidence>
<dbReference type="InterPro" id="IPR011990">
    <property type="entry name" value="TPR-like_helical_dom_sf"/>
</dbReference>
<reference evidence="2 3" key="1">
    <citation type="submission" date="2017-11" db="EMBL/GenBank/DDBJ databases">
        <title>Effect of PGPRs.</title>
        <authorList>
            <person name="Oliva R."/>
            <person name="Nong J."/>
            <person name="Roman V."/>
        </authorList>
    </citation>
    <scope>NUCLEOTIDE SEQUENCE [LARGE SCALE GENOMIC DNA]</scope>
    <source>
        <strain evidence="2">Inb918</strain>
    </source>
</reference>
<dbReference type="SUPFAM" id="SSF81901">
    <property type="entry name" value="HCP-like"/>
    <property type="match status" value="1"/>
</dbReference>
<dbReference type="PANTHER" id="PTHR45088:SF1">
    <property type="entry name" value="OS04G0476000 PROTEIN"/>
    <property type="match status" value="1"/>
</dbReference>
<keyword evidence="1" id="KW-0732">Signal</keyword>